<evidence type="ECO:0000256" key="6">
    <source>
        <dbReference type="ARBA" id="ARBA00015551"/>
    </source>
</evidence>
<evidence type="ECO:0000256" key="14">
    <source>
        <dbReference type="ARBA" id="ARBA00023204"/>
    </source>
</evidence>
<dbReference type="InterPro" id="IPR003034">
    <property type="entry name" value="SAP_dom"/>
</dbReference>
<comment type="pathway">
    <text evidence="3 17">Protein modification; protein ubiquitination.</text>
</comment>
<accession>A0AA39X5N5</accession>
<feature type="domain" description="SAP" evidence="20">
    <location>
        <begin position="232"/>
        <end position="266"/>
    </location>
</feature>
<feature type="domain" description="RING-type" evidence="19">
    <location>
        <begin position="32"/>
        <end position="70"/>
    </location>
</feature>
<keyword evidence="22" id="KW-1185">Reference proteome</keyword>
<keyword evidence="13 17" id="KW-0238">DNA-binding</keyword>
<keyword evidence="15 17" id="KW-0539">Nucleus</keyword>
<dbReference type="PANTHER" id="PTHR14134">
    <property type="entry name" value="E3 UBIQUITIN-PROTEIN LIGASE RAD18"/>
    <property type="match status" value="1"/>
</dbReference>
<dbReference type="Pfam" id="PF13923">
    <property type="entry name" value="zf-C3HC4_2"/>
    <property type="match status" value="1"/>
</dbReference>
<evidence type="ECO:0000256" key="3">
    <source>
        <dbReference type="ARBA" id="ARBA00004906"/>
    </source>
</evidence>
<keyword evidence="10 16" id="KW-0863">Zinc-finger</keyword>
<keyword evidence="14 17" id="KW-0234">DNA repair</keyword>
<evidence type="ECO:0000256" key="18">
    <source>
        <dbReference type="SAM" id="MobiDB-lite"/>
    </source>
</evidence>
<dbReference type="PROSITE" id="PS50089">
    <property type="entry name" value="ZF_RING_2"/>
    <property type="match status" value="1"/>
</dbReference>
<evidence type="ECO:0000256" key="9">
    <source>
        <dbReference type="ARBA" id="ARBA00022763"/>
    </source>
</evidence>
<dbReference type="NCBIfam" id="TIGR00599">
    <property type="entry name" value="rad18"/>
    <property type="match status" value="1"/>
</dbReference>
<evidence type="ECO:0000256" key="13">
    <source>
        <dbReference type="ARBA" id="ARBA00023125"/>
    </source>
</evidence>
<comment type="catalytic activity">
    <reaction evidence="1 17">
        <text>S-ubiquitinyl-[E2 ubiquitin-conjugating enzyme]-L-cysteine + [acceptor protein]-L-lysine = [E2 ubiquitin-conjugating enzyme]-L-cysteine + N(6)-ubiquitinyl-[acceptor protein]-L-lysine.</text>
        <dbReference type="EC" id="2.3.2.27"/>
    </reaction>
</comment>
<protein>
    <recommendedName>
        <fullName evidence="6 17">Postreplication repair E3 ubiquitin-protein ligase RAD18</fullName>
        <ecNumber evidence="5 17">2.3.2.27</ecNumber>
    </recommendedName>
    <alternativeName>
        <fullName evidence="17">RING-type E3 ubiquitin transferase RAD18</fullName>
    </alternativeName>
</protein>
<reference evidence="21" key="1">
    <citation type="submission" date="2023-06" db="EMBL/GenBank/DDBJ databases">
        <title>Genome-scale phylogeny and comparative genomics of the fungal order Sordariales.</title>
        <authorList>
            <consortium name="Lawrence Berkeley National Laboratory"/>
            <person name="Hensen N."/>
            <person name="Bonometti L."/>
            <person name="Westerberg I."/>
            <person name="Brannstrom I.O."/>
            <person name="Guillou S."/>
            <person name="Cros-Aarteil S."/>
            <person name="Calhoun S."/>
            <person name="Haridas S."/>
            <person name="Kuo A."/>
            <person name="Mondo S."/>
            <person name="Pangilinan J."/>
            <person name="Riley R."/>
            <person name="Labutti K."/>
            <person name="Andreopoulos B."/>
            <person name="Lipzen A."/>
            <person name="Chen C."/>
            <person name="Yanf M."/>
            <person name="Daum C."/>
            <person name="Ng V."/>
            <person name="Clum A."/>
            <person name="Steindorff A."/>
            <person name="Ohm R."/>
            <person name="Martin F."/>
            <person name="Silar P."/>
            <person name="Natvig D."/>
            <person name="Lalanne C."/>
            <person name="Gautier V."/>
            <person name="Ament-Velasquez S.L."/>
            <person name="Kruys A."/>
            <person name="Hutchinson M.I."/>
            <person name="Powell A.J."/>
            <person name="Barry K."/>
            <person name="Miller A.N."/>
            <person name="Grigoriev I.V."/>
            <person name="Debuchy R."/>
            <person name="Gladieux P."/>
            <person name="Thoren M.H."/>
            <person name="Johannesson H."/>
        </authorList>
    </citation>
    <scope>NUCLEOTIDE SEQUENCE</scope>
    <source>
        <strain evidence="21">CBS 606.72</strain>
    </source>
</reference>
<comment type="similarity">
    <text evidence="4 17">Belongs to the RAD18 family.</text>
</comment>
<dbReference type="AlphaFoldDB" id="A0AA39X5N5"/>
<evidence type="ECO:0000256" key="17">
    <source>
        <dbReference type="RuleBase" id="RU368093"/>
    </source>
</evidence>
<dbReference type="GO" id="GO:0097505">
    <property type="term" value="C:Rad6-Rad18 complex"/>
    <property type="evidence" value="ECO:0007669"/>
    <property type="project" value="TreeGrafter"/>
</dbReference>
<keyword evidence="11 17" id="KW-0833">Ubl conjugation pathway</keyword>
<evidence type="ECO:0000259" key="19">
    <source>
        <dbReference type="PROSITE" id="PS50089"/>
    </source>
</evidence>
<evidence type="ECO:0000256" key="7">
    <source>
        <dbReference type="ARBA" id="ARBA00022679"/>
    </source>
</evidence>
<evidence type="ECO:0000256" key="10">
    <source>
        <dbReference type="ARBA" id="ARBA00022771"/>
    </source>
</evidence>
<feature type="region of interest" description="Disordered" evidence="18">
    <location>
        <begin position="338"/>
        <end position="376"/>
    </location>
</feature>
<dbReference type="GO" id="GO:0061630">
    <property type="term" value="F:ubiquitin protein ligase activity"/>
    <property type="evidence" value="ECO:0007669"/>
    <property type="project" value="UniProtKB-UniRule"/>
</dbReference>
<dbReference type="FunFam" id="3.30.40.10:FF:000172">
    <property type="entry name" value="E3 ubiquitin-protein ligase RAD18"/>
    <property type="match status" value="1"/>
</dbReference>
<dbReference type="PROSITE" id="PS50800">
    <property type="entry name" value="SAP"/>
    <property type="match status" value="1"/>
</dbReference>
<dbReference type="Gene3D" id="3.30.40.10">
    <property type="entry name" value="Zinc/RING finger domain, C3HC4 (zinc finger)"/>
    <property type="match status" value="1"/>
</dbReference>
<dbReference type="GO" id="GO:0006281">
    <property type="term" value="P:DNA repair"/>
    <property type="evidence" value="ECO:0007669"/>
    <property type="project" value="UniProtKB-KW"/>
</dbReference>
<proteinExistence type="inferred from homology"/>
<keyword evidence="12 17" id="KW-0862">Zinc</keyword>
<dbReference type="GO" id="GO:0006301">
    <property type="term" value="P:DNA damage tolerance"/>
    <property type="evidence" value="ECO:0007669"/>
    <property type="project" value="InterPro"/>
</dbReference>
<dbReference type="InterPro" id="IPR004580">
    <property type="entry name" value="Rad18_fungi"/>
</dbReference>
<dbReference type="InterPro" id="IPR039577">
    <property type="entry name" value="Rad18"/>
</dbReference>
<dbReference type="SMART" id="SM00513">
    <property type="entry name" value="SAP"/>
    <property type="match status" value="1"/>
</dbReference>
<evidence type="ECO:0000256" key="12">
    <source>
        <dbReference type="ARBA" id="ARBA00022833"/>
    </source>
</evidence>
<dbReference type="GO" id="GO:0003697">
    <property type="term" value="F:single-stranded DNA binding"/>
    <property type="evidence" value="ECO:0007669"/>
    <property type="project" value="UniProtKB-UniRule"/>
</dbReference>
<evidence type="ECO:0000256" key="16">
    <source>
        <dbReference type="PROSITE-ProRule" id="PRU00175"/>
    </source>
</evidence>
<keyword evidence="8 17" id="KW-0479">Metal-binding</keyword>
<dbReference type="GO" id="GO:0005634">
    <property type="term" value="C:nucleus"/>
    <property type="evidence" value="ECO:0007669"/>
    <property type="project" value="UniProtKB-SubCell"/>
</dbReference>
<organism evidence="21 22">
    <name type="scientific">Immersiella caudata</name>
    <dbReference type="NCBI Taxonomy" id="314043"/>
    <lineage>
        <taxon>Eukaryota</taxon>
        <taxon>Fungi</taxon>
        <taxon>Dikarya</taxon>
        <taxon>Ascomycota</taxon>
        <taxon>Pezizomycotina</taxon>
        <taxon>Sordariomycetes</taxon>
        <taxon>Sordariomycetidae</taxon>
        <taxon>Sordariales</taxon>
        <taxon>Lasiosphaeriaceae</taxon>
        <taxon>Immersiella</taxon>
    </lineage>
</organism>
<dbReference type="PROSITE" id="PS00518">
    <property type="entry name" value="ZF_RING_1"/>
    <property type="match status" value="1"/>
</dbReference>
<sequence length="376" mass="42089">MDAFGEVDVADPTDWLGTPLEALVPVENAFRCHVCKEFYNSPMITSCNHTFCSICIRRCLAHDSKCPLCRATDQESKLRGNWAMREAVDAFKDARDKILQFAKTPILIAVPSSPKRKAAELEEIEDPYWENKRPRMSTRSSKARGAEATAAMAREEADIPEDLSEEPEIDDGLVACPICWIRMLPHQVDRHLDTTCPGQPQPQPPANHSRQPFHISPPQASKPPERLPTLAYSMLKDTALRKKMNELGLSAAGSRQMIERRHQEWVTLWNANCDSAKPKKRSELLHDLDTWEKTMGSRAPTASRAANIGAQIKDKDFDGAAWAAKHDNSFKNLIANARRTRAQAEKKVSEEPQGEENQRGENQGGEWGGFEGAPRA</sequence>
<dbReference type="InterPro" id="IPR017907">
    <property type="entry name" value="Znf_RING_CS"/>
</dbReference>
<evidence type="ECO:0000313" key="22">
    <source>
        <dbReference type="Proteomes" id="UP001175000"/>
    </source>
</evidence>
<evidence type="ECO:0000259" key="20">
    <source>
        <dbReference type="PROSITE" id="PS50800"/>
    </source>
</evidence>
<feature type="region of interest" description="Disordered" evidence="18">
    <location>
        <begin position="192"/>
        <end position="226"/>
    </location>
</feature>
<dbReference type="InterPro" id="IPR001841">
    <property type="entry name" value="Znf_RING"/>
</dbReference>
<dbReference type="SUPFAM" id="SSF57850">
    <property type="entry name" value="RING/U-box"/>
    <property type="match status" value="1"/>
</dbReference>
<comment type="subunit">
    <text evidence="17">Interacts with E2 UBC2, forming a complex with ubiquitin ligase activity.</text>
</comment>
<dbReference type="PANTHER" id="PTHR14134:SF2">
    <property type="entry name" value="E3 UBIQUITIN-PROTEIN LIGASE RAD18"/>
    <property type="match status" value="1"/>
</dbReference>
<dbReference type="InterPro" id="IPR013083">
    <property type="entry name" value="Znf_RING/FYVE/PHD"/>
</dbReference>
<dbReference type="GO" id="GO:0008270">
    <property type="term" value="F:zinc ion binding"/>
    <property type="evidence" value="ECO:0007669"/>
    <property type="project" value="UniProtKB-KW"/>
</dbReference>
<comment type="caution">
    <text evidence="21">The sequence shown here is derived from an EMBL/GenBank/DDBJ whole genome shotgun (WGS) entry which is preliminary data.</text>
</comment>
<evidence type="ECO:0000256" key="4">
    <source>
        <dbReference type="ARBA" id="ARBA00009506"/>
    </source>
</evidence>
<evidence type="ECO:0000256" key="15">
    <source>
        <dbReference type="ARBA" id="ARBA00023242"/>
    </source>
</evidence>
<dbReference type="GO" id="GO:0006513">
    <property type="term" value="P:protein monoubiquitination"/>
    <property type="evidence" value="ECO:0007669"/>
    <property type="project" value="InterPro"/>
</dbReference>
<evidence type="ECO:0000256" key="11">
    <source>
        <dbReference type="ARBA" id="ARBA00022786"/>
    </source>
</evidence>
<dbReference type="Proteomes" id="UP001175000">
    <property type="component" value="Unassembled WGS sequence"/>
</dbReference>
<evidence type="ECO:0000256" key="8">
    <source>
        <dbReference type="ARBA" id="ARBA00022723"/>
    </source>
</evidence>
<feature type="compositionally biased region" description="Gly residues" evidence="18">
    <location>
        <begin position="362"/>
        <end position="376"/>
    </location>
</feature>
<comment type="function">
    <text evidence="17">E3 RING-finger protein, member of the UBC2/RAD6 epistasis group. Associates to the E2 ubiquitin conjugating enzyme UBC2/RAD6 to form the UBC2-RAD18 ubiquitin ligase complex involved in postreplicative repair (PRR) of damaged DNA.</text>
</comment>
<evidence type="ECO:0000256" key="1">
    <source>
        <dbReference type="ARBA" id="ARBA00000900"/>
    </source>
</evidence>
<evidence type="ECO:0000313" key="21">
    <source>
        <dbReference type="EMBL" id="KAK0627779.1"/>
    </source>
</evidence>
<name>A0AA39X5N5_9PEZI</name>
<keyword evidence="7 17" id="KW-0808">Transferase</keyword>
<comment type="subcellular location">
    <subcellularLocation>
        <location evidence="2 17">Nucleus</location>
    </subcellularLocation>
</comment>
<dbReference type="EMBL" id="JAULSU010000002">
    <property type="protein sequence ID" value="KAK0627779.1"/>
    <property type="molecule type" value="Genomic_DNA"/>
</dbReference>
<keyword evidence="9 17" id="KW-0227">DNA damage</keyword>
<dbReference type="SMART" id="SM00184">
    <property type="entry name" value="RING"/>
    <property type="match status" value="1"/>
</dbReference>
<gene>
    <name evidence="21" type="ORF">B0T14DRAFT_474862</name>
</gene>
<dbReference type="EC" id="2.3.2.27" evidence="5 17"/>
<evidence type="ECO:0000256" key="2">
    <source>
        <dbReference type="ARBA" id="ARBA00004123"/>
    </source>
</evidence>
<evidence type="ECO:0000256" key="5">
    <source>
        <dbReference type="ARBA" id="ARBA00012483"/>
    </source>
</evidence>